<feature type="domain" description="SMODS and SLOG-associating 2TM effector" evidence="2">
    <location>
        <begin position="73"/>
        <end position="259"/>
    </location>
</feature>
<keyword evidence="1" id="KW-0812">Transmembrane</keyword>
<accession>A0A5R8K998</accession>
<keyword evidence="4" id="KW-1185">Reference proteome</keyword>
<feature type="transmembrane region" description="Helical" evidence="1">
    <location>
        <begin position="101"/>
        <end position="120"/>
    </location>
</feature>
<evidence type="ECO:0000256" key="1">
    <source>
        <dbReference type="SAM" id="Phobius"/>
    </source>
</evidence>
<proteinExistence type="predicted"/>
<comment type="caution">
    <text evidence="3">The sequence shown here is derived from an EMBL/GenBank/DDBJ whole genome shotgun (WGS) entry which is preliminary data.</text>
</comment>
<gene>
    <name evidence="3" type="ORF">FEM03_22110</name>
</gene>
<evidence type="ECO:0000313" key="4">
    <source>
        <dbReference type="Proteomes" id="UP000306196"/>
    </source>
</evidence>
<organism evidence="3 4">
    <name type="scientific">Phragmitibacter flavus</name>
    <dbReference type="NCBI Taxonomy" id="2576071"/>
    <lineage>
        <taxon>Bacteria</taxon>
        <taxon>Pseudomonadati</taxon>
        <taxon>Verrucomicrobiota</taxon>
        <taxon>Verrucomicrobiia</taxon>
        <taxon>Verrucomicrobiales</taxon>
        <taxon>Verrucomicrobiaceae</taxon>
        <taxon>Phragmitibacter</taxon>
    </lineage>
</organism>
<dbReference type="RefSeq" id="WP_138088494.1">
    <property type="nucleotide sequence ID" value="NZ_VAUV01000023.1"/>
</dbReference>
<dbReference type="OrthoDB" id="195007at2"/>
<protein>
    <submittedName>
        <fullName evidence="3">SLATT domain-containing protein</fullName>
    </submittedName>
</protein>
<name>A0A5R8K998_9BACT</name>
<dbReference type="Pfam" id="PF18160">
    <property type="entry name" value="SLATT_5"/>
    <property type="match status" value="1"/>
</dbReference>
<keyword evidence="1" id="KW-0472">Membrane</keyword>
<feature type="transmembrane region" description="Helical" evidence="1">
    <location>
        <begin position="132"/>
        <end position="152"/>
    </location>
</feature>
<dbReference type="Proteomes" id="UP000306196">
    <property type="component" value="Unassembled WGS sequence"/>
</dbReference>
<reference evidence="3 4" key="1">
    <citation type="submission" date="2019-05" db="EMBL/GenBank/DDBJ databases">
        <title>Verrucobacter flavum gen. nov., sp. nov. a new member of the family Verrucomicrobiaceae.</title>
        <authorList>
            <person name="Szuroczki S."/>
            <person name="Abbaszade G."/>
            <person name="Szabo A."/>
            <person name="Felfoldi T."/>
            <person name="Schumann P."/>
            <person name="Boka K."/>
            <person name="Keki Z."/>
            <person name="Toumi M."/>
            <person name="Toth E."/>
        </authorList>
    </citation>
    <scope>NUCLEOTIDE SEQUENCE [LARGE SCALE GENOMIC DNA]</scope>
    <source>
        <strain evidence="3 4">MG-N-17</strain>
    </source>
</reference>
<dbReference type="AlphaFoldDB" id="A0A5R8K998"/>
<evidence type="ECO:0000313" key="3">
    <source>
        <dbReference type="EMBL" id="TLD68505.1"/>
    </source>
</evidence>
<feature type="transmembrane region" description="Helical" evidence="1">
    <location>
        <begin position="246"/>
        <end position="264"/>
    </location>
</feature>
<dbReference type="EMBL" id="VAUV01000023">
    <property type="protein sequence ID" value="TLD68505.1"/>
    <property type="molecule type" value="Genomic_DNA"/>
</dbReference>
<sequence length="273" mass="32472">MRARSRLLLRKIMLWRKDRTLCQTVSKHFKRRSLILKRLKEREEEKEYRDYFRKQRSAKIDLPPYLTKNSWEHELNFKLWITKGARFNAARRCEEMDNYGMWANTILSSYLIIVGLIPYFPHPIFKTISPELLGFGTTSLSVLLLAQTLIVTSRHYQLQARSHHDCALKIGHLYDVLRQAKEIKDDRKKRAEISRVTKEYEALLPNYANHFPIDHDMFQTLKPTWFKLGCWKVFRIKARYYFHTRCIMDAVILLGVLLIILGVWRGSLINSSV</sequence>
<dbReference type="InterPro" id="IPR041115">
    <property type="entry name" value="SLATT_5"/>
</dbReference>
<keyword evidence="1" id="KW-1133">Transmembrane helix</keyword>
<dbReference type="NCBIfam" id="NF033631">
    <property type="entry name" value="SLATT_5"/>
    <property type="match status" value="1"/>
</dbReference>
<evidence type="ECO:0000259" key="2">
    <source>
        <dbReference type="Pfam" id="PF18160"/>
    </source>
</evidence>